<dbReference type="InterPro" id="IPR009057">
    <property type="entry name" value="Homeodomain-like_sf"/>
</dbReference>
<dbReference type="InterPro" id="IPR055247">
    <property type="entry name" value="InsJ-like_HTH"/>
</dbReference>
<evidence type="ECO:0000256" key="1">
    <source>
        <dbReference type="SAM" id="MobiDB-lite"/>
    </source>
</evidence>
<dbReference type="EMBL" id="MVBN01000003">
    <property type="protein sequence ID" value="OOK76792.1"/>
    <property type="molecule type" value="Genomic_DNA"/>
</dbReference>
<protein>
    <submittedName>
        <fullName evidence="3">Helix-turn-helix domain protein</fullName>
    </submittedName>
</protein>
<organism evidence="3 4">
    <name type="scientific">Mycobacterium kansasii</name>
    <dbReference type="NCBI Taxonomy" id="1768"/>
    <lineage>
        <taxon>Bacteria</taxon>
        <taxon>Bacillati</taxon>
        <taxon>Actinomycetota</taxon>
        <taxon>Actinomycetes</taxon>
        <taxon>Mycobacteriales</taxon>
        <taxon>Mycobacteriaceae</taxon>
        <taxon>Mycobacterium</taxon>
    </lineage>
</organism>
<gene>
    <name evidence="3" type="ORF">BZL29_3001</name>
</gene>
<dbReference type="Proteomes" id="UP000188532">
    <property type="component" value="Unassembled WGS sequence"/>
</dbReference>
<reference evidence="3 4" key="1">
    <citation type="submission" date="2017-02" db="EMBL/GenBank/DDBJ databases">
        <title>Complete genome sequences of Mycobacterium kansasii strains isolated from rhesus macaques.</title>
        <authorList>
            <person name="Panda A."/>
            <person name="Nagaraj S."/>
            <person name="Zhao X."/>
            <person name="Tettelin H."/>
            <person name="Detolla L.J."/>
        </authorList>
    </citation>
    <scope>NUCLEOTIDE SEQUENCE [LARGE SCALE GENOMIC DNA]</scope>
    <source>
        <strain evidence="3 4">11-3469</strain>
    </source>
</reference>
<dbReference type="Pfam" id="PF13518">
    <property type="entry name" value="HTH_28"/>
    <property type="match status" value="1"/>
</dbReference>
<proteinExistence type="predicted"/>
<accession>A0A1V3XC90</accession>
<sequence length="214" mass="23684">MGVINTEDEKRRERGHAVGLFRYQLICPALDKDLSTKARGRLVRGIAAREHTDPFGARVRYSRDTLDRWIRRYRAGGFAELIPSMRTMSPRTDAATLELAAALKRENPARTAAQVQRILRASAGWAPSESTLLRLFHRLELIGPAAGDARWCSGGSKPRTPMTVGPGMHCTAQRLVAGRRICSRSSTIIPDWSPATGSATPRTPSGWGSRWSRH</sequence>
<feature type="domain" description="Insertion element IS150 protein InsJ-like helix-turn-helix" evidence="2">
    <location>
        <begin position="39"/>
        <end position="84"/>
    </location>
</feature>
<evidence type="ECO:0000313" key="3">
    <source>
        <dbReference type="EMBL" id="OOK76792.1"/>
    </source>
</evidence>
<feature type="region of interest" description="Disordered" evidence="1">
    <location>
        <begin position="188"/>
        <end position="214"/>
    </location>
</feature>
<evidence type="ECO:0000313" key="4">
    <source>
        <dbReference type="Proteomes" id="UP000188532"/>
    </source>
</evidence>
<comment type="caution">
    <text evidence="3">The sequence shown here is derived from an EMBL/GenBank/DDBJ whole genome shotgun (WGS) entry which is preliminary data.</text>
</comment>
<dbReference type="SUPFAM" id="SSF46689">
    <property type="entry name" value="Homeodomain-like"/>
    <property type="match status" value="1"/>
</dbReference>
<evidence type="ECO:0000259" key="2">
    <source>
        <dbReference type="Pfam" id="PF13518"/>
    </source>
</evidence>
<name>A0A1V3XC90_MYCKA</name>
<dbReference type="AlphaFoldDB" id="A0A1V3XC90"/>